<dbReference type="SUPFAM" id="SSF56672">
    <property type="entry name" value="DNA/RNA polymerases"/>
    <property type="match status" value="1"/>
</dbReference>
<dbReference type="SUPFAM" id="SSF56219">
    <property type="entry name" value="DNase I-like"/>
    <property type="match status" value="1"/>
</dbReference>
<comment type="caution">
    <text evidence="2">The sequence shown here is derived from an EMBL/GenBank/DDBJ whole genome shotgun (WGS) entry which is preliminary data.</text>
</comment>
<evidence type="ECO:0000259" key="1">
    <source>
        <dbReference type="PROSITE" id="PS50878"/>
    </source>
</evidence>
<evidence type="ECO:0000313" key="3">
    <source>
        <dbReference type="Proteomes" id="UP001633002"/>
    </source>
</evidence>
<dbReference type="PROSITE" id="PS00289">
    <property type="entry name" value="PTX_1"/>
    <property type="match status" value="1"/>
</dbReference>
<dbReference type="Pfam" id="PF00078">
    <property type="entry name" value="RVT_1"/>
    <property type="match status" value="1"/>
</dbReference>
<dbReference type="InterPro" id="IPR036691">
    <property type="entry name" value="Endo/exonu/phosph_ase_sf"/>
</dbReference>
<dbReference type="InterPro" id="IPR026960">
    <property type="entry name" value="RVT-Znf"/>
</dbReference>
<protein>
    <recommendedName>
        <fullName evidence="1">Reverse transcriptase domain-containing protein</fullName>
    </recommendedName>
</protein>
<dbReference type="CDD" id="cd01650">
    <property type="entry name" value="RT_nLTR_like"/>
    <property type="match status" value="1"/>
</dbReference>
<organism evidence="2 3">
    <name type="scientific">Riccia sorocarpa</name>
    <dbReference type="NCBI Taxonomy" id="122646"/>
    <lineage>
        <taxon>Eukaryota</taxon>
        <taxon>Viridiplantae</taxon>
        <taxon>Streptophyta</taxon>
        <taxon>Embryophyta</taxon>
        <taxon>Marchantiophyta</taxon>
        <taxon>Marchantiopsida</taxon>
        <taxon>Marchantiidae</taxon>
        <taxon>Marchantiales</taxon>
        <taxon>Ricciaceae</taxon>
        <taxon>Riccia</taxon>
    </lineage>
</organism>
<dbReference type="Gene3D" id="3.60.10.10">
    <property type="entry name" value="Endonuclease/exonuclease/phosphatase"/>
    <property type="match status" value="1"/>
</dbReference>
<feature type="domain" description="Reverse transcriptase" evidence="1">
    <location>
        <begin position="534"/>
        <end position="812"/>
    </location>
</feature>
<keyword evidence="3" id="KW-1185">Reference proteome</keyword>
<reference evidence="2 3" key="1">
    <citation type="submission" date="2024-09" db="EMBL/GenBank/DDBJ databases">
        <title>Chromosome-scale assembly of Riccia sorocarpa.</title>
        <authorList>
            <person name="Paukszto L."/>
        </authorList>
    </citation>
    <scope>NUCLEOTIDE SEQUENCE [LARGE SCALE GENOMIC DNA]</scope>
    <source>
        <strain evidence="2">LP-2024</strain>
        <tissue evidence="2">Aerial parts of the thallus</tissue>
    </source>
</reference>
<proteinExistence type="predicted"/>
<sequence length="1395" mass="159843">MKLVIGTYNVRGIFARSARTKLKALIQSTKPSLDILTIQEHKLRDTSIDFFSSSIWPNAVLFNLPASDGVHAQRNQHVNGGKGGVIIVVSPSIAQLITGHGTLPNNGGLWLHIDTVEGRRLGFAAIYVPNAAADRAILWESLESSLNTSRSWFAAGDFNMITHTMDQAGGSPRTISGDESLRWNTLIQTLDLRDAFKRRADTINFTWDNRRHVLLSAQQNDQGTSPNDGGRILKRLDRIYVDSSLLQHHKSTLITPVSELSDHLMVIAVFQLGPPQGFKKSQYRINTAALQDSRLKEQLQKMWPQWQKKYDDCNTHPISTLKYCIKRAAKFCQLWGKKEAERKKEKRNKLLLIIQGLTLQLQADPANIYTQLKLEAARTDFNAWETQKARWMQSHIDRRWEEEGGRTTKLFFNMIKARKSQTAVHALQDDEGLLHSDQEEMLDLIVKYFSDILQEPAADPMQHLAMEEILDRTKARVTHLEKDSLQKPFSAEELHTAAKLLGKNKSRGPDGVPLDFFLILWDTIAPLLLRATVEGFQQGLILPFFNKGVITLLPKDGDPTLLKNKRPITLLNAVYKIWAKCLQLRLTPVLQRLITWEQNAFLPGRNLHTTVLLCNEAVAEARRNQVDCVLLKIDFRKSFDTLRWEFLYKAMRKMEFGEIFIAFIETLNRNASSLIRLNNSYSDTFEISRSVRQGCPLSPLLFTIAIQVLSDNINSMVENNSISGIHLQSIQMQYSHGCFADDAHLLLQADRSNLLSAKQLLHSYGMASGLMVQWGKSTARWISPDQPPNWLHELDWAWADADETERFLGFQFATTLDHDSIYEGVRQKVLKVINSNSARSTSIHGRVVIANHLMFGIIWFILPLWAGDRNKMRNIEALILRYIWGGNEVSKARHRVAEKILHLRRKDGGLGLMSLQAQAQAFTAKLIRWAYIPGDHPLKSWLIAQFDAIANLRWGCSHITWVTSPSKGQWPPLSPILLHICQTWQSTSKLLGPLHQLPILPWKNLSLWGPKTEGVRNISRSAKTESFTRLKHAGISDIGNITHDGVNAIPIQLATDSPLHTSQIICRAYGKIIDSTPKYSAAYRGLRGFTVLDKKLLPTNLRDIPSELSWSRAAVATYCTSQNRPPDKFLLDWGEKQSILASLQWKDQTEFLAALNASIRRLLSSDTSKIQLRLAKWASSHNFTLKDPSTWTRLWMKNRPIKYSTLQWYILFRAIPTNSWRDPGANRDQEETWCVCCPDRQAEDIQHLFWNCRTVTPIWRWAVDIMHIGFPDSRRWEPSFKQAVLGEKPPDSCKTVSKWWEKWRLAILWIIWSQRNDKIFRNLQPSLSKAKAVAWYRLLLQSRRDWKRHCLSASSQDLTLARRYELDRRHSRKLGLDLFRFRISGDQLFTTWRPP</sequence>
<dbReference type="InterPro" id="IPR043502">
    <property type="entry name" value="DNA/RNA_pol_sf"/>
</dbReference>
<dbReference type="Proteomes" id="UP001633002">
    <property type="component" value="Unassembled WGS sequence"/>
</dbReference>
<dbReference type="InterPro" id="IPR005135">
    <property type="entry name" value="Endo/exonuclease/phosphatase"/>
</dbReference>
<dbReference type="PANTHER" id="PTHR19446">
    <property type="entry name" value="REVERSE TRANSCRIPTASES"/>
    <property type="match status" value="1"/>
</dbReference>
<name>A0ABD3HCE1_9MARC</name>
<dbReference type="InterPro" id="IPR030476">
    <property type="entry name" value="Pentaxin_CS"/>
</dbReference>
<dbReference type="InterPro" id="IPR000477">
    <property type="entry name" value="RT_dom"/>
</dbReference>
<dbReference type="Pfam" id="PF13966">
    <property type="entry name" value="zf-RVT"/>
    <property type="match status" value="1"/>
</dbReference>
<gene>
    <name evidence="2" type="ORF">R1sor_015377</name>
</gene>
<dbReference type="PROSITE" id="PS50878">
    <property type="entry name" value="RT_POL"/>
    <property type="match status" value="1"/>
</dbReference>
<dbReference type="Pfam" id="PF03372">
    <property type="entry name" value="Exo_endo_phos"/>
    <property type="match status" value="1"/>
</dbReference>
<dbReference type="EMBL" id="JBJQOH010000004">
    <property type="protein sequence ID" value="KAL3689068.1"/>
    <property type="molecule type" value="Genomic_DNA"/>
</dbReference>
<evidence type="ECO:0000313" key="2">
    <source>
        <dbReference type="EMBL" id="KAL3689068.1"/>
    </source>
</evidence>
<accession>A0ABD3HCE1</accession>